<sequence>MHNLAVKYAPKEPYLVVQWRMESVDPELLEDCAHSLVDVLSRLLHDSVLAANVTSVWFASDYPYPVAKHGPSQRRPELIAKSGTFRDFDTQHEDAVEILRSAFNKQGELGDWMLTDFADAIVPEKGGETELLHDSGVLAILDKLVSMKAALFVSGASRCSRRSSFTKQVVDARAEEGRQVGDSNLRNVVEVFG</sequence>
<evidence type="ECO:0000313" key="1">
    <source>
        <dbReference type="EMBL" id="KJA19811.1"/>
    </source>
</evidence>
<dbReference type="OMA" id="FTRIFHE"/>
<dbReference type="OrthoDB" id="2020419at2759"/>
<accession>A0A0D2NTC1</accession>
<name>A0A0D2NTC1_HYPSF</name>
<gene>
    <name evidence="1" type="ORF">HYPSUDRAFT_143193</name>
</gene>
<dbReference type="EMBL" id="KN817573">
    <property type="protein sequence ID" value="KJA19811.1"/>
    <property type="molecule type" value="Genomic_DNA"/>
</dbReference>
<reference evidence="2" key="1">
    <citation type="submission" date="2014-04" db="EMBL/GenBank/DDBJ databases">
        <title>Evolutionary Origins and Diversification of the Mycorrhizal Mutualists.</title>
        <authorList>
            <consortium name="DOE Joint Genome Institute"/>
            <consortium name="Mycorrhizal Genomics Consortium"/>
            <person name="Kohler A."/>
            <person name="Kuo A."/>
            <person name="Nagy L.G."/>
            <person name="Floudas D."/>
            <person name="Copeland A."/>
            <person name="Barry K.W."/>
            <person name="Cichocki N."/>
            <person name="Veneault-Fourrey C."/>
            <person name="LaButti K."/>
            <person name="Lindquist E.A."/>
            <person name="Lipzen A."/>
            <person name="Lundell T."/>
            <person name="Morin E."/>
            <person name="Murat C."/>
            <person name="Riley R."/>
            <person name="Ohm R."/>
            <person name="Sun H."/>
            <person name="Tunlid A."/>
            <person name="Henrissat B."/>
            <person name="Grigoriev I.V."/>
            <person name="Hibbett D.S."/>
            <person name="Martin F."/>
        </authorList>
    </citation>
    <scope>NUCLEOTIDE SEQUENCE [LARGE SCALE GENOMIC DNA]</scope>
    <source>
        <strain evidence="2">FD-334 SS-4</strain>
    </source>
</reference>
<proteinExistence type="predicted"/>
<protein>
    <submittedName>
        <fullName evidence="1">Uncharacterized protein</fullName>
    </submittedName>
</protein>
<dbReference type="Gene3D" id="3.40.50.11350">
    <property type="match status" value="1"/>
</dbReference>
<dbReference type="AlphaFoldDB" id="A0A0D2NTC1"/>
<dbReference type="Proteomes" id="UP000054270">
    <property type="component" value="Unassembled WGS sequence"/>
</dbReference>
<organism evidence="1 2">
    <name type="scientific">Hypholoma sublateritium (strain FD-334 SS-4)</name>
    <dbReference type="NCBI Taxonomy" id="945553"/>
    <lineage>
        <taxon>Eukaryota</taxon>
        <taxon>Fungi</taxon>
        <taxon>Dikarya</taxon>
        <taxon>Basidiomycota</taxon>
        <taxon>Agaricomycotina</taxon>
        <taxon>Agaricomycetes</taxon>
        <taxon>Agaricomycetidae</taxon>
        <taxon>Agaricales</taxon>
        <taxon>Agaricineae</taxon>
        <taxon>Strophariaceae</taxon>
        <taxon>Hypholoma</taxon>
    </lineage>
</organism>
<evidence type="ECO:0000313" key="2">
    <source>
        <dbReference type="Proteomes" id="UP000054270"/>
    </source>
</evidence>
<keyword evidence="2" id="KW-1185">Reference proteome</keyword>